<keyword evidence="2" id="KW-1185">Reference proteome</keyword>
<dbReference type="Proteomes" id="UP000265366">
    <property type="component" value="Unassembled WGS sequence"/>
</dbReference>
<reference evidence="1 2" key="1">
    <citation type="submission" date="2018-08" db="EMBL/GenBank/DDBJ databases">
        <title>Erythrobacter zhengii sp.nov., a bacterium isolated from deep-sea sediment.</title>
        <authorList>
            <person name="Fang C."/>
            <person name="Wu Y.-H."/>
            <person name="Sun C."/>
            <person name="Wang H."/>
            <person name="Cheng H."/>
            <person name="Meng F.-X."/>
            <person name="Wang C.-S."/>
            <person name="Xu X.-W."/>
        </authorList>
    </citation>
    <scope>NUCLEOTIDE SEQUENCE [LARGE SCALE GENOMIC DNA]</scope>
    <source>
        <strain evidence="1 2">CCTCC AB 2015396</strain>
    </source>
</reference>
<accession>A0A3A1P211</accession>
<name>A0A3A1P211_9SPHN</name>
<sequence length="246" mass="27473">MPCRLKMEGAPMANAARKATFDRSTQHRRAMLGKINIARHQLKMDEDDYRQVLFDVAGARSLKEMDEKALDAVLARMKALGFQPLPKAGQKGAQHPVAKKARALWISLYHLGEVHNPSELALEAFAKRQLGCERLVWARQSDGFRLIEALKAMAERAGWRQNCPVSGKKLAPSTLQQHLCELIVAKLKSAGAIPQDWSLDTAAYRLCGIETRETERGYSAEDYHRLASALGAKLREVAPHHDRSGR</sequence>
<dbReference type="Pfam" id="PF06252">
    <property type="entry name" value="GemA"/>
    <property type="match status" value="1"/>
</dbReference>
<evidence type="ECO:0000313" key="1">
    <source>
        <dbReference type="EMBL" id="RIV82974.1"/>
    </source>
</evidence>
<dbReference type="InterPro" id="IPR009363">
    <property type="entry name" value="Phage_Mu_Gp16"/>
</dbReference>
<organism evidence="1 2">
    <name type="scientific">Aurantiacibacter xanthus</name>
    <dbReference type="NCBI Taxonomy" id="1784712"/>
    <lineage>
        <taxon>Bacteria</taxon>
        <taxon>Pseudomonadati</taxon>
        <taxon>Pseudomonadota</taxon>
        <taxon>Alphaproteobacteria</taxon>
        <taxon>Sphingomonadales</taxon>
        <taxon>Erythrobacteraceae</taxon>
        <taxon>Aurantiacibacter</taxon>
    </lineage>
</organism>
<dbReference type="AlphaFoldDB" id="A0A3A1P211"/>
<protein>
    <submittedName>
        <fullName evidence="1">Regulatory protein GemA</fullName>
    </submittedName>
</protein>
<proteinExistence type="predicted"/>
<gene>
    <name evidence="1" type="ORF">D2V17_14325</name>
</gene>
<evidence type="ECO:0000313" key="2">
    <source>
        <dbReference type="Proteomes" id="UP000265366"/>
    </source>
</evidence>
<dbReference type="EMBL" id="QXFM01000114">
    <property type="protein sequence ID" value="RIV82974.1"/>
    <property type="molecule type" value="Genomic_DNA"/>
</dbReference>
<dbReference type="OrthoDB" id="7353918at2"/>
<comment type="caution">
    <text evidence="1">The sequence shown here is derived from an EMBL/GenBank/DDBJ whole genome shotgun (WGS) entry which is preliminary data.</text>
</comment>